<dbReference type="EMBL" id="QDFT01000011">
    <property type="protein sequence ID" value="PVE76056.1"/>
    <property type="molecule type" value="Genomic_DNA"/>
</dbReference>
<gene>
    <name evidence="1" type="ORF">DC432_06355</name>
</gene>
<sequence>MVLVVGAGSSAAQAYWQRSQPLPAVTVTSGDLNVVATWAGTMPAPGPLYPGQYRDLANLIVTETSASGSTLRWRLRPAVLLPISAPGSTYVQTTVYVQSCGTGVVIAPGTSYAPPGGLLPGESVELCVRISLRADAPGDFTKVVLDPTVEVRAVQALS</sequence>
<organism evidence="1 2">
    <name type="scientific">Microbacterium testaceum</name>
    <name type="common">Aureobacterium testaceum</name>
    <name type="synonym">Brevibacterium testaceum</name>
    <dbReference type="NCBI Taxonomy" id="2033"/>
    <lineage>
        <taxon>Bacteria</taxon>
        <taxon>Bacillati</taxon>
        <taxon>Actinomycetota</taxon>
        <taxon>Actinomycetes</taxon>
        <taxon>Micrococcales</taxon>
        <taxon>Microbacteriaceae</taxon>
        <taxon>Microbacterium</taxon>
    </lineage>
</organism>
<protein>
    <submittedName>
        <fullName evidence="1">Uncharacterized protein</fullName>
    </submittedName>
</protein>
<dbReference type="AlphaFoldDB" id="A0A2T7WPY1"/>
<dbReference type="Proteomes" id="UP000244649">
    <property type="component" value="Unassembled WGS sequence"/>
</dbReference>
<name>A0A2T7WPY1_MICTE</name>
<evidence type="ECO:0000313" key="2">
    <source>
        <dbReference type="Proteomes" id="UP000244649"/>
    </source>
</evidence>
<evidence type="ECO:0000313" key="1">
    <source>
        <dbReference type="EMBL" id="PVE76056.1"/>
    </source>
</evidence>
<comment type="caution">
    <text evidence="1">The sequence shown here is derived from an EMBL/GenBank/DDBJ whole genome shotgun (WGS) entry which is preliminary data.</text>
</comment>
<reference evidence="1 2" key="1">
    <citation type="submission" date="2018-04" db="EMBL/GenBank/DDBJ databases">
        <authorList>
            <person name="Go L.Y."/>
            <person name="Mitchell J.A."/>
        </authorList>
    </citation>
    <scope>NUCLEOTIDE SEQUENCE [LARGE SCALE GENOMIC DNA]</scope>
    <source>
        <strain evidence="1 2">TPD7010</strain>
    </source>
</reference>
<proteinExistence type="predicted"/>
<accession>A0A2T7WPY1</accession>